<name>A0A4Y2K4Q5_ARAVE</name>
<dbReference type="AlphaFoldDB" id="A0A4Y2K4Q5"/>
<reference evidence="2 3" key="1">
    <citation type="journal article" date="2019" name="Sci. Rep.">
        <title>Orb-weaving spider Araneus ventricosus genome elucidates the spidroin gene catalogue.</title>
        <authorList>
            <person name="Kono N."/>
            <person name="Nakamura H."/>
            <person name="Ohtoshi R."/>
            <person name="Moran D.A.P."/>
            <person name="Shinohara A."/>
            <person name="Yoshida Y."/>
            <person name="Fujiwara M."/>
            <person name="Mori M."/>
            <person name="Tomita M."/>
            <person name="Arakawa K."/>
        </authorList>
    </citation>
    <scope>NUCLEOTIDE SEQUENCE [LARGE SCALE GENOMIC DNA]</scope>
</reference>
<protein>
    <submittedName>
        <fullName evidence="2">Uncharacterized protein</fullName>
    </submittedName>
</protein>
<dbReference type="Proteomes" id="UP000499080">
    <property type="component" value="Unassembled WGS sequence"/>
</dbReference>
<keyword evidence="3" id="KW-1185">Reference proteome</keyword>
<organism evidence="2 3">
    <name type="scientific">Araneus ventricosus</name>
    <name type="common">Orbweaver spider</name>
    <name type="synonym">Epeira ventricosa</name>
    <dbReference type="NCBI Taxonomy" id="182803"/>
    <lineage>
        <taxon>Eukaryota</taxon>
        <taxon>Metazoa</taxon>
        <taxon>Ecdysozoa</taxon>
        <taxon>Arthropoda</taxon>
        <taxon>Chelicerata</taxon>
        <taxon>Arachnida</taxon>
        <taxon>Araneae</taxon>
        <taxon>Araneomorphae</taxon>
        <taxon>Entelegynae</taxon>
        <taxon>Araneoidea</taxon>
        <taxon>Araneidae</taxon>
        <taxon>Araneus</taxon>
    </lineage>
</organism>
<gene>
    <name evidence="2" type="ORF">AVEN_22250_1</name>
</gene>
<feature type="compositionally biased region" description="Polar residues" evidence="1">
    <location>
        <begin position="1"/>
        <end position="12"/>
    </location>
</feature>
<feature type="region of interest" description="Disordered" evidence="1">
    <location>
        <begin position="1"/>
        <end position="20"/>
    </location>
</feature>
<proteinExistence type="predicted"/>
<comment type="caution">
    <text evidence="2">The sequence shown here is derived from an EMBL/GenBank/DDBJ whole genome shotgun (WGS) entry which is preliminary data.</text>
</comment>
<dbReference type="OrthoDB" id="6469350at2759"/>
<sequence length="178" mass="19712">MYPLPHSQTHFSGTHHDHFSGNSGRIKCTTTLDSGSSAHRSIRRKNAASCEIWCELQDTLSTDFSNAHCGLGSCPGPRLSEGRIRLAKEIHFSNWPRRSLLDFVGSSIHRILPGRESSSPSACSSLGEDGQRFSTKTRRYDLYPASTVSSCGKHCSSSPEQQNIHWAELSARRILNAR</sequence>
<evidence type="ECO:0000313" key="3">
    <source>
        <dbReference type="Proteomes" id="UP000499080"/>
    </source>
</evidence>
<evidence type="ECO:0000313" key="2">
    <source>
        <dbReference type="EMBL" id="GBM97693.1"/>
    </source>
</evidence>
<evidence type="ECO:0000256" key="1">
    <source>
        <dbReference type="SAM" id="MobiDB-lite"/>
    </source>
</evidence>
<dbReference type="EMBL" id="BGPR01193404">
    <property type="protein sequence ID" value="GBM97693.1"/>
    <property type="molecule type" value="Genomic_DNA"/>
</dbReference>
<accession>A0A4Y2K4Q5</accession>